<name>A0A2H4SQJ8_CORMI</name>
<dbReference type="Proteomes" id="UP000323067">
    <property type="component" value="Chromosome iii"/>
</dbReference>
<dbReference type="EMBL" id="CP023326">
    <property type="protein sequence ID" value="ATY65389.1"/>
    <property type="molecule type" value="Genomic_DNA"/>
</dbReference>
<protein>
    <submittedName>
        <fullName evidence="1">Uncharacterized protein</fullName>
    </submittedName>
</protein>
<sequence>MAVLQIRGGLHRAHEIFPPNLLGAASTPNGRNGSCDELPSTTGPFLGALDRPRHEVNYYSSGLASVFSRRYIVPRPALAAHGHQIAFSVASVRLPGTERKIHWSGVLSADAQIDYMPMMAWGFLAIGAGTAVRATTVSDADSLLYQAAEFDSSCVAFVLLYVLAPPRRSSEG</sequence>
<proteinExistence type="predicted"/>
<evidence type="ECO:0000313" key="2">
    <source>
        <dbReference type="Proteomes" id="UP000323067"/>
    </source>
</evidence>
<dbReference type="VEuPathDB" id="FungiDB:CCM_00568"/>
<evidence type="ECO:0000313" key="1">
    <source>
        <dbReference type="EMBL" id="ATY65389.1"/>
    </source>
</evidence>
<dbReference type="VEuPathDB" id="FungiDB:A9K55_001562"/>
<organism evidence="1 2">
    <name type="scientific">Cordyceps militaris</name>
    <name type="common">Caterpillar fungus</name>
    <name type="synonym">Clavaria militaris</name>
    <dbReference type="NCBI Taxonomy" id="73501"/>
    <lineage>
        <taxon>Eukaryota</taxon>
        <taxon>Fungi</taxon>
        <taxon>Dikarya</taxon>
        <taxon>Ascomycota</taxon>
        <taxon>Pezizomycotina</taxon>
        <taxon>Sordariomycetes</taxon>
        <taxon>Hypocreomycetidae</taxon>
        <taxon>Hypocreales</taxon>
        <taxon>Cordycipitaceae</taxon>
        <taxon>Cordyceps</taxon>
    </lineage>
</organism>
<reference evidence="1 2" key="1">
    <citation type="journal article" date="2017" name="BMC Genomics">
        <title>Chromosome level assembly and secondary metabolite potential of the parasitic fungus Cordyceps militaris.</title>
        <authorList>
            <person name="Kramer G.J."/>
            <person name="Nodwell J.R."/>
        </authorList>
    </citation>
    <scope>NUCLEOTIDE SEQUENCE [LARGE SCALE GENOMIC DNA]</scope>
    <source>
        <strain evidence="1 2">ATCC 34164</strain>
    </source>
</reference>
<accession>A0A2H4SQJ8</accession>
<gene>
    <name evidence="1" type="ORF">A9K55_001562</name>
</gene>
<dbReference type="AlphaFoldDB" id="A0A2H4SQJ8"/>